<dbReference type="RefSeq" id="WP_099116188.1">
    <property type="nucleotide sequence ID" value="NZ_NJAK01000001.1"/>
</dbReference>
<keyword evidence="4" id="KW-0472">Membrane</keyword>
<dbReference type="EMBL" id="NJAK01000001">
    <property type="protein sequence ID" value="PHM60936.1"/>
    <property type="molecule type" value="Genomic_DNA"/>
</dbReference>
<protein>
    <submittedName>
        <fullName evidence="6">Transcriptional regulator</fullName>
    </submittedName>
</protein>
<dbReference type="OrthoDB" id="9791537at2"/>
<dbReference type="Gene3D" id="2.10.109.10">
    <property type="entry name" value="Umud Fragment, subunit A"/>
    <property type="match status" value="1"/>
</dbReference>
<dbReference type="PANTHER" id="PTHR40661">
    <property type="match status" value="1"/>
</dbReference>
<evidence type="ECO:0000256" key="2">
    <source>
        <dbReference type="ARBA" id="ARBA00023125"/>
    </source>
</evidence>
<reference evidence="6 7" key="1">
    <citation type="journal article" date="2017" name="Nat. Microbiol.">
        <title>Natural product diversity associated with the nematode symbionts Photorhabdus and Xenorhabdus.</title>
        <authorList>
            <person name="Tobias N.J."/>
            <person name="Wolff H."/>
            <person name="Djahanschiri B."/>
            <person name="Grundmann F."/>
            <person name="Kronenwerth M."/>
            <person name="Shi Y.M."/>
            <person name="Simonyi S."/>
            <person name="Grun P."/>
            <person name="Shapiro-Ilan D."/>
            <person name="Pidot S.J."/>
            <person name="Stinear T.P."/>
            <person name="Ebersberger I."/>
            <person name="Bode H.B."/>
        </authorList>
    </citation>
    <scope>NUCLEOTIDE SEQUENCE [LARGE SCALE GENOMIC DNA]</scope>
    <source>
        <strain evidence="6 7">DSM 22670</strain>
    </source>
</reference>
<evidence type="ECO:0000313" key="6">
    <source>
        <dbReference type="EMBL" id="PHM60936.1"/>
    </source>
</evidence>
<dbReference type="PANTHER" id="PTHR40661:SF3">
    <property type="entry name" value="FELS-1 PROPHAGE TRANSCRIPTIONAL REGULATOR"/>
    <property type="match status" value="1"/>
</dbReference>
<evidence type="ECO:0000313" key="7">
    <source>
        <dbReference type="Proteomes" id="UP000222168"/>
    </source>
</evidence>
<keyword evidence="1" id="KW-0805">Transcription regulation</keyword>
<dbReference type="Pfam" id="PF00717">
    <property type="entry name" value="Peptidase_S24"/>
    <property type="match status" value="1"/>
</dbReference>
<keyword evidence="4" id="KW-1133">Transmembrane helix</keyword>
<keyword evidence="4" id="KW-0812">Transmembrane</keyword>
<dbReference type="InterPro" id="IPR015927">
    <property type="entry name" value="Peptidase_S24_S26A/B/C"/>
</dbReference>
<dbReference type="SMART" id="SM00530">
    <property type="entry name" value="HTH_XRE"/>
    <property type="match status" value="1"/>
</dbReference>
<dbReference type="GO" id="GO:0003677">
    <property type="term" value="F:DNA binding"/>
    <property type="evidence" value="ECO:0007669"/>
    <property type="project" value="UniProtKB-KW"/>
</dbReference>
<feature type="transmembrane region" description="Helical" evidence="4">
    <location>
        <begin position="177"/>
        <end position="196"/>
    </location>
</feature>
<keyword evidence="3" id="KW-0804">Transcription</keyword>
<organism evidence="6 7">
    <name type="scientific">Xenorhabdus ishibashii</name>
    <dbReference type="NCBI Taxonomy" id="1034471"/>
    <lineage>
        <taxon>Bacteria</taxon>
        <taxon>Pseudomonadati</taxon>
        <taxon>Pseudomonadota</taxon>
        <taxon>Gammaproteobacteria</taxon>
        <taxon>Enterobacterales</taxon>
        <taxon>Morganellaceae</taxon>
        <taxon>Xenorhabdus</taxon>
    </lineage>
</organism>
<evidence type="ECO:0000256" key="3">
    <source>
        <dbReference type="ARBA" id="ARBA00023163"/>
    </source>
</evidence>
<evidence type="ECO:0000256" key="4">
    <source>
        <dbReference type="SAM" id="Phobius"/>
    </source>
</evidence>
<dbReference type="Gene3D" id="1.10.260.40">
    <property type="entry name" value="lambda repressor-like DNA-binding domains"/>
    <property type="match status" value="1"/>
</dbReference>
<dbReference type="CDD" id="cd00093">
    <property type="entry name" value="HTH_XRE"/>
    <property type="match status" value="1"/>
</dbReference>
<evidence type="ECO:0000259" key="5">
    <source>
        <dbReference type="PROSITE" id="PS50943"/>
    </source>
</evidence>
<dbReference type="Pfam" id="PF01381">
    <property type="entry name" value="HTH_3"/>
    <property type="match status" value="1"/>
</dbReference>
<dbReference type="InterPro" id="IPR036286">
    <property type="entry name" value="LexA/Signal_pep-like_sf"/>
</dbReference>
<dbReference type="SUPFAM" id="SSF51306">
    <property type="entry name" value="LexA/Signal peptidase"/>
    <property type="match status" value="1"/>
</dbReference>
<dbReference type="InterPro" id="IPR001387">
    <property type="entry name" value="Cro/C1-type_HTH"/>
</dbReference>
<keyword evidence="7" id="KW-1185">Reference proteome</keyword>
<proteinExistence type="predicted"/>
<feature type="domain" description="HTH cro/C1-type" evidence="5">
    <location>
        <begin position="7"/>
        <end position="60"/>
    </location>
</feature>
<keyword evidence="2" id="KW-0238">DNA-binding</keyword>
<sequence>MTLADRLKEAMKERGLTQSALAKEADMAQSMIWKLISGKAAKTGKLVDIAKVLGVRPEWLSDGSGDKYQMDDSDIAIMHYSHSMAVKIYDEENETNEVFMVPVFSESPKDLASCRAYRITQNTGCSEAPEGTLIVIDKLVEAANNDLVYARIGKNYSVYRYVQGGSMDFLSVDDSRVPLIAVSPNVEIIGVIVYLFREMKRRR</sequence>
<evidence type="ECO:0000256" key="1">
    <source>
        <dbReference type="ARBA" id="ARBA00023015"/>
    </source>
</evidence>
<comment type="caution">
    <text evidence="6">The sequence shown here is derived from an EMBL/GenBank/DDBJ whole genome shotgun (WGS) entry which is preliminary data.</text>
</comment>
<dbReference type="AlphaFoldDB" id="A0A2D0KBV1"/>
<dbReference type="SUPFAM" id="SSF47413">
    <property type="entry name" value="lambda repressor-like DNA-binding domains"/>
    <property type="match status" value="1"/>
</dbReference>
<name>A0A2D0KBV1_9GAMM</name>
<dbReference type="PROSITE" id="PS50943">
    <property type="entry name" value="HTH_CROC1"/>
    <property type="match status" value="1"/>
</dbReference>
<dbReference type="InterPro" id="IPR010982">
    <property type="entry name" value="Lambda_DNA-bd_dom_sf"/>
</dbReference>
<dbReference type="Proteomes" id="UP000222168">
    <property type="component" value="Unassembled WGS sequence"/>
</dbReference>
<gene>
    <name evidence="6" type="ORF">Xish_00042</name>
</gene>
<accession>A0A2D0KBV1</accession>